<comment type="caution">
    <text evidence="2">The sequence shown here is derived from an EMBL/GenBank/DDBJ whole genome shotgun (WGS) entry which is preliminary data.</text>
</comment>
<dbReference type="RefSeq" id="WP_164694474.1">
    <property type="nucleotide sequence ID" value="NZ_JAAIKB010000003.1"/>
</dbReference>
<reference evidence="2 3" key="1">
    <citation type="submission" date="2020-02" db="EMBL/GenBank/DDBJ databases">
        <authorList>
            <person name="Kim H.M."/>
            <person name="Jeon C.O."/>
        </authorList>
    </citation>
    <scope>NUCLEOTIDE SEQUENCE [LARGE SCALE GENOMIC DNA]</scope>
    <source>
        <strain evidence="2 3">PeD5</strain>
    </source>
</reference>
<feature type="signal peptide" evidence="1">
    <location>
        <begin position="1"/>
        <end position="22"/>
    </location>
</feature>
<keyword evidence="1" id="KW-0732">Signal</keyword>
<keyword evidence="3" id="KW-1185">Reference proteome</keyword>
<gene>
    <name evidence="2" type="ORF">G3576_11270</name>
</gene>
<feature type="chain" id="PRO_5027054400" evidence="1">
    <location>
        <begin position="23"/>
        <end position="152"/>
    </location>
</feature>
<evidence type="ECO:0000313" key="3">
    <source>
        <dbReference type="Proteomes" id="UP000475385"/>
    </source>
</evidence>
<protein>
    <submittedName>
        <fullName evidence="2">Uncharacterized protein</fullName>
    </submittedName>
</protein>
<proteinExistence type="predicted"/>
<reference evidence="2 3" key="2">
    <citation type="submission" date="2020-03" db="EMBL/GenBank/DDBJ databases">
        <title>Roseomonas stagni sp. nov., isolated from pond water in Japan.</title>
        <authorList>
            <person name="Furuhata K."/>
            <person name="Miyamoto H."/>
            <person name="Goto K."/>
        </authorList>
    </citation>
    <scope>NUCLEOTIDE SEQUENCE [LARGE SCALE GENOMIC DNA]</scope>
    <source>
        <strain evidence="2 3">PeD5</strain>
    </source>
</reference>
<dbReference type="AlphaFoldDB" id="A0A6M1LJV1"/>
<evidence type="ECO:0000256" key="1">
    <source>
        <dbReference type="SAM" id="SignalP"/>
    </source>
</evidence>
<evidence type="ECO:0000313" key="2">
    <source>
        <dbReference type="EMBL" id="NGM20598.1"/>
    </source>
</evidence>
<dbReference type="Proteomes" id="UP000475385">
    <property type="component" value="Unassembled WGS sequence"/>
</dbReference>
<name>A0A6M1LJV1_9PROT</name>
<accession>A0A6M1LJV1</accession>
<sequence length="152" mass="15878">MKHLLGAAIAAAMSVGGAVAQAASPLLVLVEQRTEDGSFEERATLRCVAEVPCLAPTALVLDGRPVATVVAVENLGASLRLHVIPDLSGRPVASLTPTGRSGVAVINLRQASRMVRDVSLHINQDRQSPANDAMHRSPPNPVAVLRVTVTVE</sequence>
<dbReference type="EMBL" id="JAAIKB010000003">
    <property type="protein sequence ID" value="NGM20598.1"/>
    <property type="molecule type" value="Genomic_DNA"/>
</dbReference>
<organism evidence="2 3">
    <name type="scientific">Falsiroseomonas algicola</name>
    <dbReference type="NCBI Taxonomy" id="2716930"/>
    <lineage>
        <taxon>Bacteria</taxon>
        <taxon>Pseudomonadati</taxon>
        <taxon>Pseudomonadota</taxon>
        <taxon>Alphaproteobacteria</taxon>
        <taxon>Acetobacterales</taxon>
        <taxon>Roseomonadaceae</taxon>
        <taxon>Falsiroseomonas</taxon>
    </lineage>
</organism>